<feature type="compositionally biased region" description="Low complexity" evidence="1">
    <location>
        <begin position="46"/>
        <end position="67"/>
    </location>
</feature>
<evidence type="ECO:0000313" key="3">
    <source>
        <dbReference type="Proteomes" id="UP000738325"/>
    </source>
</evidence>
<evidence type="ECO:0000256" key="1">
    <source>
        <dbReference type="SAM" id="MobiDB-lite"/>
    </source>
</evidence>
<evidence type="ECO:0000313" key="2">
    <source>
        <dbReference type="EMBL" id="KAG0327982.1"/>
    </source>
</evidence>
<gene>
    <name evidence="2" type="ORF">BGZ99_006481</name>
</gene>
<dbReference type="EMBL" id="JAAAIP010000044">
    <property type="protein sequence ID" value="KAG0327982.1"/>
    <property type="molecule type" value="Genomic_DNA"/>
</dbReference>
<dbReference type="AlphaFoldDB" id="A0A9P6RUU6"/>
<comment type="caution">
    <text evidence="2">The sequence shown here is derived from an EMBL/GenBank/DDBJ whole genome shotgun (WGS) entry which is preliminary data.</text>
</comment>
<feature type="region of interest" description="Disordered" evidence="1">
    <location>
        <begin position="1"/>
        <end position="138"/>
    </location>
</feature>
<sequence length="471" mass="50898">MSSKKALKELNIDRALPEDEQHTFGNQSPYATPSATLHSEDPVPESSAAIARPTPAAASPQPSTPQTDGQHPQTEAHHAPDMPPPAYEEVVTPRAPQLPYGGDSRNDEDSASPSAPLLGNRPPVAAYSTIPIPPAQPGISGDEESIAGDAERASRFNKFWLVFLMCIVLLLILDDSKGADGQDRCGGQIRYTRNVTDLSLSPDIVDFTVTMSGMASHIIVNQAGEEGPTPGITRLIVEASATDREDVNAIRREVQQDRSDGSLKASVVGGSGAEHPECLRTIVKIIFPPSITHIRRLKLLIKEGNITVNLLDLNRHIQVDELYTRVITGHTFIKADVPVNTYLGGGFGTIKGRIIAGRELKTNLVDGDVSLNLLQKDIKDVMEAKVDVRNGNINVGLPTPYQGTFKLVTAKGHVGIPYRDPVRTHVSRETEQSIQGWNSENGKEPRWPSSDLKLVTINGGVALSMTDIVNL</sequence>
<reference evidence="2" key="1">
    <citation type="journal article" date="2020" name="Fungal Divers.">
        <title>Resolving the Mortierellaceae phylogeny through synthesis of multi-gene phylogenetics and phylogenomics.</title>
        <authorList>
            <person name="Vandepol N."/>
            <person name="Liber J."/>
            <person name="Desiro A."/>
            <person name="Na H."/>
            <person name="Kennedy M."/>
            <person name="Barry K."/>
            <person name="Grigoriev I.V."/>
            <person name="Miller A.N."/>
            <person name="O'Donnell K."/>
            <person name="Stajich J.E."/>
            <person name="Bonito G."/>
        </authorList>
    </citation>
    <scope>NUCLEOTIDE SEQUENCE</scope>
    <source>
        <strain evidence="2">REB-010B</strain>
    </source>
</reference>
<dbReference type="OrthoDB" id="2406635at2759"/>
<protein>
    <recommendedName>
        <fullName evidence="4">Adhesin domain-containing protein</fullName>
    </recommendedName>
</protein>
<evidence type="ECO:0008006" key="4">
    <source>
        <dbReference type="Google" id="ProtNLM"/>
    </source>
</evidence>
<accession>A0A9P6RUU6</accession>
<keyword evidence="3" id="KW-1185">Reference proteome</keyword>
<proteinExistence type="predicted"/>
<feature type="compositionally biased region" description="Polar residues" evidence="1">
    <location>
        <begin position="23"/>
        <end position="37"/>
    </location>
</feature>
<dbReference type="Proteomes" id="UP000738325">
    <property type="component" value="Unassembled WGS sequence"/>
</dbReference>
<feature type="compositionally biased region" description="Basic and acidic residues" evidence="1">
    <location>
        <begin position="1"/>
        <end position="22"/>
    </location>
</feature>
<name>A0A9P6RUU6_9FUNG</name>
<organism evidence="2 3">
    <name type="scientific">Dissophora globulifera</name>
    <dbReference type="NCBI Taxonomy" id="979702"/>
    <lineage>
        <taxon>Eukaryota</taxon>
        <taxon>Fungi</taxon>
        <taxon>Fungi incertae sedis</taxon>
        <taxon>Mucoromycota</taxon>
        <taxon>Mortierellomycotina</taxon>
        <taxon>Mortierellomycetes</taxon>
        <taxon>Mortierellales</taxon>
        <taxon>Mortierellaceae</taxon>
        <taxon>Dissophora</taxon>
    </lineage>
</organism>